<name>A0A2K2U466_9ACTN</name>
<keyword evidence="2" id="KW-0238">DNA-binding</keyword>
<feature type="domain" description="HTH luxR-type" evidence="6">
    <location>
        <begin position="461"/>
        <end position="526"/>
    </location>
</feature>
<feature type="transmembrane region" description="Helical" evidence="5">
    <location>
        <begin position="220"/>
        <end position="241"/>
    </location>
</feature>
<feature type="transmembrane region" description="Helical" evidence="5">
    <location>
        <begin position="72"/>
        <end position="93"/>
    </location>
</feature>
<evidence type="ECO:0000313" key="8">
    <source>
        <dbReference type="Proteomes" id="UP000236488"/>
    </source>
</evidence>
<sequence>MRETPSHTAGDEAVASARAASAGAAKSASSAGSVKLPASAEDRDPAPEARRDVGERPKPPGPLFPWMPAIPLAFLGLGVYRAWIEIVFVGSFVSFPAADVAGHDAFDLVMIATMLVCAALAKRTGPYFSRTPLYVCAGVALVASTCCMFASIAVPAGADVLAVAAVPLGGAGIAVVILLWSELYGCLNPFRVALYYSASMIVAAAIIYVCRGLSVEWLGIAVAVLPVVTLAAVAAGFRALPPDELPAAHPVKFSFPWKIVLLMAIYAFAYGLKESSMYQSTFGPHSAFGTLAVAAIVFVGVIARGGKFDFGIVYRIALPLMVAAFLIIPNVGAFGQAVSDFCTSASYTAFSILIMLIMANLCYRYGMSAVWLFGIERGVRALFTVLGRQTEALLGSPEFGLMGSDAMVSGLVIVMVVAATMILFSERELSSRWGVAFFGGDGTPANTAVVKRQELASRCSELAKQHGLSPREEEVLLLLAQHKTVGSIERELFIANGTAKTHIRHVYRKLDVHSRDELVEKLGLFE</sequence>
<dbReference type="SUPFAM" id="SSF46894">
    <property type="entry name" value="C-terminal effector domain of the bipartite response regulators"/>
    <property type="match status" value="1"/>
</dbReference>
<dbReference type="PANTHER" id="PTHR44688">
    <property type="entry name" value="DNA-BINDING TRANSCRIPTIONAL ACTIVATOR DEVR_DOSR"/>
    <property type="match status" value="1"/>
</dbReference>
<evidence type="ECO:0000256" key="1">
    <source>
        <dbReference type="ARBA" id="ARBA00023015"/>
    </source>
</evidence>
<dbReference type="Gene3D" id="1.10.10.10">
    <property type="entry name" value="Winged helix-like DNA-binding domain superfamily/Winged helix DNA-binding domain"/>
    <property type="match status" value="1"/>
</dbReference>
<dbReference type="RefSeq" id="WP_103263030.1">
    <property type="nucleotide sequence ID" value="NZ_PPEL01000050.1"/>
</dbReference>
<feature type="transmembrane region" description="Helical" evidence="5">
    <location>
        <begin position="344"/>
        <end position="362"/>
    </location>
</feature>
<keyword evidence="3" id="KW-0804">Transcription</keyword>
<feature type="transmembrane region" description="Helical" evidence="5">
    <location>
        <begin position="312"/>
        <end position="332"/>
    </location>
</feature>
<dbReference type="EMBL" id="PPEL01000050">
    <property type="protein sequence ID" value="PNV65069.1"/>
    <property type="molecule type" value="Genomic_DNA"/>
</dbReference>
<evidence type="ECO:0000313" key="7">
    <source>
        <dbReference type="EMBL" id="PNV65069.1"/>
    </source>
</evidence>
<dbReference type="InterPro" id="IPR000792">
    <property type="entry name" value="Tscrpt_reg_LuxR_C"/>
</dbReference>
<gene>
    <name evidence="7" type="ORF">C2L80_08595</name>
</gene>
<keyword evidence="5" id="KW-0812">Transmembrane</keyword>
<keyword evidence="8" id="KW-1185">Reference proteome</keyword>
<proteinExistence type="predicted"/>
<protein>
    <submittedName>
        <fullName evidence="7">Helix-turn-helix transcriptional regulator</fullName>
    </submittedName>
</protein>
<dbReference type="SMART" id="SM00421">
    <property type="entry name" value="HTH_LUXR"/>
    <property type="match status" value="1"/>
</dbReference>
<dbReference type="InterPro" id="IPR036388">
    <property type="entry name" value="WH-like_DNA-bd_sf"/>
</dbReference>
<accession>A0A2K2U466</accession>
<feature type="transmembrane region" description="Helical" evidence="5">
    <location>
        <begin position="160"/>
        <end position="180"/>
    </location>
</feature>
<evidence type="ECO:0000256" key="4">
    <source>
        <dbReference type="SAM" id="MobiDB-lite"/>
    </source>
</evidence>
<feature type="transmembrane region" description="Helical" evidence="5">
    <location>
        <begin position="133"/>
        <end position="154"/>
    </location>
</feature>
<organism evidence="7 8">
    <name type="scientific">Rubneribacter badeniensis</name>
    <dbReference type="NCBI Taxonomy" id="2070688"/>
    <lineage>
        <taxon>Bacteria</taxon>
        <taxon>Bacillati</taxon>
        <taxon>Actinomycetota</taxon>
        <taxon>Coriobacteriia</taxon>
        <taxon>Eggerthellales</taxon>
        <taxon>Eggerthellaceae</taxon>
        <taxon>Rubneribacter</taxon>
    </lineage>
</organism>
<dbReference type="InterPro" id="IPR016032">
    <property type="entry name" value="Sig_transdc_resp-reg_C-effctor"/>
</dbReference>
<evidence type="ECO:0000256" key="5">
    <source>
        <dbReference type="SAM" id="Phobius"/>
    </source>
</evidence>
<feature type="transmembrane region" description="Helical" evidence="5">
    <location>
        <begin position="284"/>
        <end position="303"/>
    </location>
</feature>
<feature type="transmembrane region" description="Helical" evidence="5">
    <location>
        <begin position="192"/>
        <end position="214"/>
    </location>
</feature>
<dbReference type="GO" id="GO:0006355">
    <property type="term" value="P:regulation of DNA-templated transcription"/>
    <property type="evidence" value="ECO:0007669"/>
    <property type="project" value="InterPro"/>
</dbReference>
<dbReference type="PROSITE" id="PS50043">
    <property type="entry name" value="HTH_LUXR_2"/>
    <property type="match status" value="1"/>
</dbReference>
<evidence type="ECO:0000259" key="6">
    <source>
        <dbReference type="PROSITE" id="PS50043"/>
    </source>
</evidence>
<dbReference type="AlphaFoldDB" id="A0A2K2U466"/>
<comment type="caution">
    <text evidence="7">The sequence shown here is derived from an EMBL/GenBank/DDBJ whole genome shotgun (WGS) entry which is preliminary data.</text>
</comment>
<evidence type="ECO:0000256" key="2">
    <source>
        <dbReference type="ARBA" id="ARBA00023125"/>
    </source>
</evidence>
<feature type="compositionally biased region" description="Low complexity" evidence="4">
    <location>
        <begin position="24"/>
        <end position="35"/>
    </location>
</feature>
<reference evidence="7 8" key="1">
    <citation type="journal article" date="2018" name="Int. J. Syst. Evol. Microbiol.">
        <title>Rubneribacter badeniensis gen. nov., sp. nov. and Enteroscipio rubneri gen. nov., sp. nov., new members of the Eggerthellaceae isolated from human faeces.</title>
        <authorList>
            <person name="Danylec N."/>
            <person name="Gobl A."/>
            <person name="Stoll D.A."/>
            <person name="Hetzer B."/>
            <person name="Kulling S.E."/>
            <person name="Huch M."/>
        </authorList>
    </citation>
    <scope>NUCLEOTIDE SEQUENCE [LARGE SCALE GENOMIC DNA]</scope>
    <source>
        <strain evidence="7 8">ResAG-85</strain>
    </source>
</reference>
<dbReference type="GO" id="GO:0003677">
    <property type="term" value="F:DNA binding"/>
    <property type="evidence" value="ECO:0007669"/>
    <property type="project" value="UniProtKB-KW"/>
</dbReference>
<dbReference type="PANTHER" id="PTHR44688:SF16">
    <property type="entry name" value="DNA-BINDING TRANSCRIPTIONAL ACTIVATOR DEVR_DOSR"/>
    <property type="match status" value="1"/>
</dbReference>
<dbReference type="Proteomes" id="UP000236488">
    <property type="component" value="Unassembled WGS sequence"/>
</dbReference>
<keyword evidence="1" id="KW-0805">Transcription regulation</keyword>
<feature type="compositionally biased region" description="Basic and acidic residues" evidence="4">
    <location>
        <begin position="40"/>
        <end position="58"/>
    </location>
</feature>
<dbReference type="PRINTS" id="PR00038">
    <property type="entry name" value="HTHLUXR"/>
</dbReference>
<feature type="transmembrane region" description="Helical" evidence="5">
    <location>
        <begin position="406"/>
        <end position="424"/>
    </location>
</feature>
<dbReference type="Pfam" id="PF00196">
    <property type="entry name" value="GerE"/>
    <property type="match status" value="1"/>
</dbReference>
<keyword evidence="5" id="KW-0472">Membrane</keyword>
<evidence type="ECO:0000256" key="3">
    <source>
        <dbReference type="ARBA" id="ARBA00023163"/>
    </source>
</evidence>
<dbReference type="CDD" id="cd06170">
    <property type="entry name" value="LuxR_C_like"/>
    <property type="match status" value="1"/>
</dbReference>
<feature type="transmembrane region" description="Helical" evidence="5">
    <location>
        <begin position="253"/>
        <end position="272"/>
    </location>
</feature>
<keyword evidence="5" id="KW-1133">Transmembrane helix</keyword>
<feature type="region of interest" description="Disordered" evidence="4">
    <location>
        <begin position="24"/>
        <end position="59"/>
    </location>
</feature>